<sequence length="194" mass="22446">MVSIDKDSNQLFHFRPHRLALHLAIGHKRGKWYLIFARPYKTADTREVARLDQPVLCSRNLYDDQDANTLRFWFDPLAFSGWEKEGQSLLDYLLDLGPNRPTILRVIPSADDFAERESSSVPLVEILIPEHRLAHWCEGCGEWEAMDLENGSRWVVSSSSGTLPSYLCPACYEKDWFGKKTYRVFCDLVCARFN</sequence>
<dbReference type="EMBL" id="JBANRG010000001">
    <property type="protein sequence ID" value="KAK7472373.1"/>
    <property type="molecule type" value="Genomic_DNA"/>
</dbReference>
<accession>A0ABR1K4K9</accession>
<keyword evidence="2" id="KW-1185">Reference proteome</keyword>
<gene>
    <name evidence="1" type="ORF">VKT23_000490</name>
</gene>
<evidence type="ECO:0000313" key="2">
    <source>
        <dbReference type="Proteomes" id="UP001498398"/>
    </source>
</evidence>
<name>A0ABR1K4K9_9AGAR</name>
<evidence type="ECO:0000313" key="1">
    <source>
        <dbReference type="EMBL" id="KAK7472373.1"/>
    </source>
</evidence>
<proteinExistence type="predicted"/>
<reference evidence="1 2" key="1">
    <citation type="submission" date="2024-01" db="EMBL/GenBank/DDBJ databases">
        <title>A draft genome for the cacao thread blight pathogen Marasmiellus scandens.</title>
        <authorList>
            <person name="Baruah I.K."/>
            <person name="Leung J."/>
            <person name="Bukari Y."/>
            <person name="Amoako-Attah I."/>
            <person name="Meinhardt L.W."/>
            <person name="Bailey B.A."/>
            <person name="Cohen S.P."/>
        </authorList>
    </citation>
    <scope>NUCLEOTIDE SEQUENCE [LARGE SCALE GENOMIC DNA]</scope>
    <source>
        <strain evidence="1 2">GH-19</strain>
    </source>
</reference>
<dbReference type="Proteomes" id="UP001498398">
    <property type="component" value="Unassembled WGS sequence"/>
</dbReference>
<comment type="caution">
    <text evidence="1">The sequence shown here is derived from an EMBL/GenBank/DDBJ whole genome shotgun (WGS) entry which is preliminary data.</text>
</comment>
<protein>
    <submittedName>
        <fullName evidence="1">Uncharacterized protein</fullName>
    </submittedName>
</protein>
<organism evidence="1 2">
    <name type="scientific">Marasmiellus scandens</name>
    <dbReference type="NCBI Taxonomy" id="2682957"/>
    <lineage>
        <taxon>Eukaryota</taxon>
        <taxon>Fungi</taxon>
        <taxon>Dikarya</taxon>
        <taxon>Basidiomycota</taxon>
        <taxon>Agaricomycotina</taxon>
        <taxon>Agaricomycetes</taxon>
        <taxon>Agaricomycetidae</taxon>
        <taxon>Agaricales</taxon>
        <taxon>Marasmiineae</taxon>
        <taxon>Omphalotaceae</taxon>
        <taxon>Marasmiellus</taxon>
    </lineage>
</organism>